<dbReference type="EMBL" id="BMDY01000002">
    <property type="protein sequence ID" value="GGA95076.1"/>
    <property type="molecule type" value="Genomic_DNA"/>
</dbReference>
<dbReference type="Pfam" id="PF05368">
    <property type="entry name" value="NmrA"/>
    <property type="match status" value="1"/>
</dbReference>
<protein>
    <submittedName>
        <fullName evidence="2">NmrA family transcriptional regulator</fullName>
    </submittedName>
</protein>
<dbReference type="Gene3D" id="3.90.25.10">
    <property type="entry name" value="UDP-galactose 4-epimerase, domain 1"/>
    <property type="match status" value="1"/>
</dbReference>
<dbReference type="SUPFAM" id="SSF51735">
    <property type="entry name" value="NAD(P)-binding Rossmann-fold domains"/>
    <property type="match status" value="1"/>
</dbReference>
<evidence type="ECO:0000313" key="2">
    <source>
        <dbReference type="EMBL" id="GGA95076.1"/>
    </source>
</evidence>
<name>A0ABQ1HWL0_9ALTE</name>
<dbReference type="InterPro" id="IPR036291">
    <property type="entry name" value="NAD(P)-bd_dom_sf"/>
</dbReference>
<gene>
    <name evidence="2" type="ORF">GCM10007414_04800</name>
</gene>
<dbReference type="Proteomes" id="UP000651977">
    <property type="component" value="Unassembled WGS sequence"/>
</dbReference>
<dbReference type="Gene3D" id="3.40.50.720">
    <property type="entry name" value="NAD(P)-binding Rossmann-like Domain"/>
    <property type="match status" value="1"/>
</dbReference>
<feature type="domain" description="NmrA-like" evidence="1">
    <location>
        <begin position="120"/>
        <end position="258"/>
    </location>
</feature>
<reference evidence="3" key="1">
    <citation type="journal article" date="2019" name="Int. J. Syst. Evol. Microbiol.">
        <title>The Global Catalogue of Microorganisms (GCM) 10K type strain sequencing project: providing services to taxonomists for standard genome sequencing and annotation.</title>
        <authorList>
            <consortium name="The Broad Institute Genomics Platform"/>
            <consortium name="The Broad Institute Genome Sequencing Center for Infectious Disease"/>
            <person name="Wu L."/>
            <person name="Ma J."/>
        </authorList>
    </citation>
    <scope>NUCLEOTIDE SEQUENCE [LARGE SCALE GENOMIC DNA]</scope>
    <source>
        <strain evidence="3">CGMCC 1.10131</strain>
    </source>
</reference>
<dbReference type="InterPro" id="IPR008030">
    <property type="entry name" value="NmrA-like"/>
</dbReference>
<evidence type="ECO:0000259" key="1">
    <source>
        <dbReference type="Pfam" id="PF05368"/>
    </source>
</evidence>
<dbReference type="RefSeq" id="WP_055731503.1">
    <property type="nucleotide sequence ID" value="NZ_BMDY01000002.1"/>
</dbReference>
<sequence>MTHSSHFVVIGKTAKTGARIYQRLQQQGAAVRAVSRTSEPAFDWRQRDTWANALKGATAAYISYQPDLAIEQAADDIAAFIEVAKAQGLEHLVLLSGRGEPGAERAENLLINSGLDWNVIRAAWFAQNFSESFMAEGIVSGELVLPAGEVLEPFVDADDIAEVALRCLLDKTKRNRLFEVTGSELLSFADCVNEISRQLAKPIRYRQVSIEAYLELLQQQAVPQDLQDLLKELFTVVFDGRNAHLCDGIEQATSAKPRRFADYVAKAIATGHWQTAGV</sequence>
<evidence type="ECO:0000313" key="3">
    <source>
        <dbReference type="Proteomes" id="UP000651977"/>
    </source>
</evidence>
<dbReference type="InterPro" id="IPR051604">
    <property type="entry name" value="Ergot_Alk_Oxidoreductase"/>
</dbReference>
<accession>A0ABQ1HWL0</accession>
<organism evidence="2 3">
    <name type="scientific">Agarivorans gilvus</name>
    <dbReference type="NCBI Taxonomy" id="680279"/>
    <lineage>
        <taxon>Bacteria</taxon>
        <taxon>Pseudomonadati</taxon>
        <taxon>Pseudomonadota</taxon>
        <taxon>Gammaproteobacteria</taxon>
        <taxon>Alteromonadales</taxon>
        <taxon>Alteromonadaceae</taxon>
        <taxon>Agarivorans</taxon>
    </lineage>
</organism>
<keyword evidence="3" id="KW-1185">Reference proteome</keyword>
<proteinExistence type="predicted"/>
<dbReference type="PANTHER" id="PTHR43162">
    <property type="match status" value="1"/>
</dbReference>
<dbReference type="PANTHER" id="PTHR43162:SF1">
    <property type="entry name" value="PRESTALK A DIFFERENTIATION PROTEIN A"/>
    <property type="match status" value="1"/>
</dbReference>
<comment type="caution">
    <text evidence="2">The sequence shown here is derived from an EMBL/GenBank/DDBJ whole genome shotgun (WGS) entry which is preliminary data.</text>
</comment>